<dbReference type="InterPro" id="IPR029787">
    <property type="entry name" value="Nucleotide_cyclase"/>
</dbReference>
<evidence type="ECO:0000313" key="6">
    <source>
        <dbReference type="Proteomes" id="UP001606210"/>
    </source>
</evidence>
<dbReference type="Gene3D" id="2.130.10.10">
    <property type="entry name" value="YVTN repeat-like/Quinoprotein amine dehydrogenase"/>
    <property type="match status" value="2"/>
</dbReference>
<dbReference type="Gene3D" id="3.30.70.270">
    <property type="match status" value="1"/>
</dbReference>
<dbReference type="PROSITE" id="PS50887">
    <property type="entry name" value="GGDEF"/>
    <property type="match status" value="1"/>
</dbReference>
<dbReference type="InterPro" id="IPR011110">
    <property type="entry name" value="Reg_prop"/>
</dbReference>
<dbReference type="EC" id="2.7.7.65" evidence="1"/>
<gene>
    <name evidence="5" type="ORF">ACG00Y_23765</name>
</gene>
<dbReference type="Gene3D" id="2.60.40.10">
    <property type="entry name" value="Immunoglobulins"/>
    <property type="match status" value="1"/>
</dbReference>
<evidence type="ECO:0000259" key="4">
    <source>
        <dbReference type="PROSITE" id="PS50887"/>
    </source>
</evidence>
<feature type="domain" description="GGDEF" evidence="4">
    <location>
        <begin position="827"/>
        <end position="962"/>
    </location>
</feature>
<evidence type="ECO:0000256" key="2">
    <source>
        <dbReference type="ARBA" id="ARBA00034247"/>
    </source>
</evidence>
<comment type="catalytic activity">
    <reaction evidence="2">
        <text>2 GTP = 3',3'-c-di-GMP + 2 diphosphate</text>
        <dbReference type="Rhea" id="RHEA:24898"/>
        <dbReference type="ChEBI" id="CHEBI:33019"/>
        <dbReference type="ChEBI" id="CHEBI:37565"/>
        <dbReference type="ChEBI" id="CHEBI:58805"/>
        <dbReference type="EC" id="2.7.7.65"/>
    </reaction>
</comment>
<dbReference type="SUPFAM" id="SSF63829">
    <property type="entry name" value="Calcium-dependent phosphotriesterase"/>
    <property type="match status" value="2"/>
</dbReference>
<dbReference type="PANTHER" id="PTHR45138:SF9">
    <property type="entry name" value="DIGUANYLATE CYCLASE DGCM-RELATED"/>
    <property type="match status" value="1"/>
</dbReference>
<evidence type="ECO:0000313" key="5">
    <source>
        <dbReference type="EMBL" id="MFG6432954.1"/>
    </source>
</evidence>
<feature type="signal peptide" evidence="3">
    <location>
        <begin position="1"/>
        <end position="21"/>
    </location>
</feature>
<protein>
    <recommendedName>
        <fullName evidence="1">diguanylate cyclase</fullName>
        <ecNumber evidence="1">2.7.7.65</ecNumber>
    </recommendedName>
</protein>
<evidence type="ECO:0000256" key="3">
    <source>
        <dbReference type="SAM" id="SignalP"/>
    </source>
</evidence>
<name>A0ABW7FA32_9BURK</name>
<dbReference type="Pfam" id="PF00990">
    <property type="entry name" value="GGDEF"/>
    <property type="match status" value="1"/>
</dbReference>
<dbReference type="NCBIfam" id="TIGR00254">
    <property type="entry name" value="GGDEF"/>
    <property type="match status" value="1"/>
</dbReference>
<keyword evidence="6" id="KW-1185">Reference proteome</keyword>
<keyword evidence="3" id="KW-0732">Signal</keyword>
<accession>A0ABW7FA32</accession>
<dbReference type="InterPro" id="IPR015943">
    <property type="entry name" value="WD40/YVTN_repeat-like_dom_sf"/>
</dbReference>
<dbReference type="PANTHER" id="PTHR45138">
    <property type="entry name" value="REGULATORY COMPONENTS OF SENSORY TRANSDUCTION SYSTEM"/>
    <property type="match status" value="1"/>
</dbReference>
<organism evidence="5 6">
    <name type="scientific">Pelomonas parva</name>
    <dbReference type="NCBI Taxonomy" id="3299032"/>
    <lineage>
        <taxon>Bacteria</taxon>
        <taxon>Pseudomonadati</taxon>
        <taxon>Pseudomonadota</taxon>
        <taxon>Betaproteobacteria</taxon>
        <taxon>Burkholderiales</taxon>
        <taxon>Sphaerotilaceae</taxon>
        <taxon>Roseateles</taxon>
    </lineage>
</organism>
<dbReference type="Pfam" id="PF07494">
    <property type="entry name" value="Reg_prop"/>
    <property type="match status" value="1"/>
</dbReference>
<evidence type="ECO:0000256" key="1">
    <source>
        <dbReference type="ARBA" id="ARBA00012528"/>
    </source>
</evidence>
<dbReference type="SMART" id="SM00267">
    <property type="entry name" value="GGDEF"/>
    <property type="match status" value="1"/>
</dbReference>
<reference evidence="5 6" key="1">
    <citation type="submission" date="2024-08" db="EMBL/GenBank/DDBJ databases">
        <authorList>
            <person name="Lu H."/>
        </authorList>
    </citation>
    <scope>NUCLEOTIDE SEQUENCE [LARGE SCALE GENOMIC DNA]</scope>
    <source>
        <strain evidence="5 6">LYH14W</strain>
    </source>
</reference>
<dbReference type="EMBL" id="JBIGHV010000010">
    <property type="protein sequence ID" value="MFG6432954.1"/>
    <property type="molecule type" value="Genomic_DNA"/>
</dbReference>
<dbReference type="CDD" id="cd01949">
    <property type="entry name" value="GGDEF"/>
    <property type="match status" value="1"/>
</dbReference>
<dbReference type="GO" id="GO:0052621">
    <property type="term" value="F:diguanylate cyclase activity"/>
    <property type="evidence" value="ECO:0007669"/>
    <property type="project" value="UniProtKB-EC"/>
</dbReference>
<sequence>MPWLRALVCGGLLLQVLLAQAQQRAFKYLRHEHGLGNLAVTALAQDPAGELWIGTENGLYRFDGGRMRRYGPTQGLVDVRVTALHVDASGRLWVAGEAMLFHREGERFVQIRQRDDAITLKPGQSLASTGDRLVANTRAGLYWVSRTASGWQASEVFSAAERQRRPELADVYSVLGEHGGAIWFGCARMLCRLGASGLRQYRPAGPAPAERWTTLLRMADGRLWLRSPTQLWRLDAGSDAPVRVPMPPGVGLSASWNPALGADSQGRILTQHGTGIVRWDGQRMAFIGTPQGLQAGGGVSTLLQTRDGSLWLGTAGVGLARWLGYRHAQSWGQAEGLPADDAWSFLRARNGQMYVGTTVGLGTDRSAQSFKTAAPTQAPEVASSLAEDGEGQVWVGSFNGLLSRFDPASGRLRPVARLPRITQLLVDRQGQLWIITHHGIYLLRDPTRDTRPQRIDEVLFAPKTLPPEANDACLMRSGEIWISTAQGLLRNDAHGLARVHVLAADGQKTTPGDLTTIACRDQRLWVGGNSGLWQARTEPGATALRFERVQTPLLQDRAIVALRFDRRGWLWAGTDYGVAVTDLHRWRAIRQNAGLPWDDCNQGALYADADGSIWVGTPRGTAHLRDLDALFDKPDLNVNVQVAGTSIAIHEGHARLTLPWHKRSVVLNLGSVAFEQRDALRFEYRLDGQDDGWRSGASTEVVYPSLQPGRYRFEVRARNLDQQAESPLQTLAIEVLPPWWRTAWFYGLITTLGALSMWAGHRWRLRRLLANQARLERLIAERTREIEASHAQMRELALKDGLTGVLNRRALDEALATEVARAGRGHIPLALVIVDADRFKLINDQHGHPAGDAVLVTIAQRLKAPTRPYDAVGRYGGEEFVLVLPDLDVASEAGHARIASFHQAICDKPVTLPSGQVLPVTCSFGVASMAAGQADTPAALIDRADAALYRAKENGRNRIEYG</sequence>
<dbReference type="InterPro" id="IPR043128">
    <property type="entry name" value="Rev_trsase/Diguanyl_cyclase"/>
</dbReference>
<comment type="caution">
    <text evidence="5">The sequence shown here is derived from an EMBL/GenBank/DDBJ whole genome shotgun (WGS) entry which is preliminary data.</text>
</comment>
<dbReference type="Proteomes" id="UP001606210">
    <property type="component" value="Unassembled WGS sequence"/>
</dbReference>
<dbReference type="InterPro" id="IPR013783">
    <property type="entry name" value="Ig-like_fold"/>
</dbReference>
<dbReference type="SUPFAM" id="SSF55073">
    <property type="entry name" value="Nucleotide cyclase"/>
    <property type="match status" value="1"/>
</dbReference>
<dbReference type="InterPro" id="IPR050469">
    <property type="entry name" value="Diguanylate_Cyclase"/>
</dbReference>
<keyword evidence="5" id="KW-0548">Nucleotidyltransferase</keyword>
<dbReference type="Pfam" id="PF07495">
    <property type="entry name" value="Y_Y_Y"/>
    <property type="match status" value="1"/>
</dbReference>
<dbReference type="RefSeq" id="WP_394483235.1">
    <property type="nucleotide sequence ID" value="NZ_JBIGHV010000010.1"/>
</dbReference>
<dbReference type="InterPro" id="IPR000160">
    <property type="entry name" value="GGDEF_dom"/>
</dbReference>
<proteinExistence type="predicted"/>
<dbReference type="InterPro" id="IPR011123">
    <property type="entry name" value="Y_Y_Y"/>
</dbReference>
<feature type="chain" id="PRO_5045420168" description="diguanylate cyclase" evidence="3">
    <location>
        <begin position="22"/>
        <end position="962"/>
    </location>
</feature>
<keyword evidence="5" id="KW-0808">Transferase</keyword>